<evidence type="ECO:0000256" key="1">
    <source>
        <dbReference type="ARBA" id="ARBA00003856"/>
    </source>
</evidence>
<feature type="compositionally biased region" description="Basic and acidic residues" evidence="9">
    <location>
        <begin position="101"/>
        <end position="121"/>
    </location>
</feature>
<proteinExistence type="predicted"/>
<dbReference type="SMART" id="SM01265">
    <property type="entry name" value="Mab-21"/>
    <property type="match status" value="1"/>
</dbReference>
<evidence type="ECO:0000256" key="9">
    <source>
        <dbReference type="SAM" id="MobiDB-lite"/>
    </source>
</evidence>
<accession>A0AA47NCU8</accession>
<dbReference type="EMBL" id="JAOPHQ010000072">
    <property type="protein sequence ID" value="KAK0155874.1"/>
    <property type="molecule type" value="Genomic_DNA"/>
</dbReference>
<dbReference type="InterPro" id="IPR026250">
    <property type="entry name" value="ITPRIP-like"/>
</dbReference>
<keyword evidence="12" id="KW-1185">Reference proteome</keyword>
<feature type="region of interest" description="Disordered" evidence="9">
    <location>
        <begin position="97"/>
        <end position="200"/>
    </location>
</feature>
<dbReference type="Proteomes" id="UP001174136">
    <property type="component" value="Unassembled WGS sequence"/>
</dbReference>
<gene>
    <name evidence="11" type="primary">itprip_0</name>
    <name evidence="11" type="ORF">N1851_001589</name>
</gene>
<dbReference type="GO" id="GO:0005640">
    <property type="term" value="C:nuclear outer membrane"/>
    <property type="evidence" value="ECO:0007669"/>
    <property type="project" value="UniProtKB-SubCell"/>
</dbReference>
<evidence type="ECO:0000256" key="4">
    <source>
        <dbReference type="ARBA" id="ARBA00019443"/>
    </source>
</evidence>
<reference evidence="11" key="1">
    <citation type="journal article" date="2023" name="Front. Mar. Sci.">
        <title>A new Merluccius polli reference genome to investigate the effects of global change in West African waters.</title>
        <authorList>
            <person name="Mateo J.L."/>
            <person name="Blanco-Fernandez C."/>
            <person name="Garcia-Vazquez E."/>
            <person name="Machado-Schiaffino G."/>
        </authorList>
    </citation>
    <scope>NUCLEOTIDE SEQUENCE</scope>
    <source>
        <strain evidence="11">C29</strain>
        <tissue evidence="11">Fin</tissue>
    </source>
</reference>
<dbReference type="PANTHER" id="PTHR10656:SF8">
    <property type="entry name" value="INOSITOL 1,4,5-TRISPHOSPHATE RECEPTOR-INTERACTING PROTEIN"/>
    <property type="match status" value="1"/>
</dbReference>
<dbReference type="InterPro" id="IPR024810">
    <property type="entry name" value="MAB21L/cGLR"/>
</dbReference>
<evidence type="ECO:0000256" key="5">
    <source>
        <dbReference type="ARBA" id="ARBA00022475"/>
    </source>
</evidence>
<keyword evidence="6" id="KW-0175">Coiled coil</keyword>
<keyword evidence="7" id="KW-0325">Glycoprotein</keyword>
<feature type="compositionally biased region" description="Acidic residues" evidence="9">
    <location>
        <begin position="123"/>
        <end position="134"/>
    </location>
</feature>
<comment type="caution">
    <text evidence="11">The sequence shown here is derived from an EMBL/GenBank/DDBJ whole genome shotgun (WGS) entry which is preliminary data.</text>
</comment>
<evidence type="ECO:0000313" key="12">
    <source>
        <dbReference type="Proteomes" id="UP001174136"/>
    </source>
</evidence>
<keyword evidence="8" id="KW-0539">Nucleus</keyword>
<evidence type="ECO:0000313" key="11">
    <source>
        <dbReference type="EMBL" id="KAK0155874.1"/>
    </source>
</evidence>
<feature type="chain" id="PRO_5041369176" description="Inositol 1,4,5-trisphosphate receptor-interacting protein" evidence="10">
    <location>
        <begin position="22"/>
        <end position="662"/>
    </location>
</feature>
<evidence type="ECO:0000256" key="2">
    <source>
        <dbReference type="ARBA" id="ARBA00004251"/>
    </source>
</evidence>
<evidence type="ECO:0000256" key="10">
    <source>
        <dbReference type="SAM" id="SignalP"/>
    </source>
</evidence>
<comment type="function">
    <text evidence="1">Enhances Ca(2+)-mediated inhibition of inositol 1,4,5-triphosphate receptor (ITPR) Ca(2+) release.</text>
</comment>
<dbReference type="AlphaFoldDB" id="A0AA47NCU8"/>
<dbReference type="PANTHER" id="PTHR10656">
    <property type="entry name" value="CELL FATE DETERMINING PROTEIN MAB21-RELATED"/>
    <property type="match status" value="1"/>
</dbReference>
<keyword evidence="5" id="KW-1003">Cell membrane</keyword>
<feature type="signal peptide" evidence="10">
    <location>
        <begin position="1"/>
        <end position="21"/>
    </location>
</feature>
<dbReference type="PRINTS" id="PR02107">
    <property type="entry name" value="INOS145TPRIP"/>
</dbReference>
<dbReference type="Gene3D" id="1.10.1410.40">
    <property type="match status" value="1"/>
</dbReference>
<evidence type="ECO:0000256" key="3">
    <source>
        <dbReference type="ARBA" id="ARBA00004494"/>
    </source>
</evidence>
<evidence type="ECO:0000256" key="6">
    <source>
        <dbReference type="ARBA" id="ARBA00023054"/>
    </source>
</evidence>
<comment type="subcellular location">
    <subcellularLocation>
        <location evidence="2">Cell membrane</location>
        <topology evidence="2">Single-pass type I membrane protein</topology>
    </subcellularLocation>
    <subcellularLocation>
        <location evidence="3">Nucleus outer membrane</location>
        <topology evidence="3">Single-pass type I membrane protein</topology>
    </subcellularLocation>
</comment>
<evidence type="ECO:0000256" key="7">
    <source>
        <dbReference type="ARBA" id="ARBA00023180"/>
    </source>
</evidence>
<keyword evidence="11" id="KW-0675">Receptor</keyword>
<keyword evidence="5" id="KW-0472">Membrane</keyword>
<keyword evidence="10" id="KW-0732">Signal</keyword>
<sequence length="662" mass="75101">MQGPLLRVLAVTLGLILYPREEPGVEDWADTVTEGMEEHEGLLNEARKLHTEIPFNHRVPQTVSDAKAQVNLEVTSESTTSSNSTDTFLSSKDLSASVYPEGKEENEHVESKDSGKSHSIAEPDADQPQEVEVEPDAHRRHKTSPADHTEEPAVPRRDEHLKPHRVPSHRVADGNGAHVQTSGASTDPRRRSAAVPWRSNHLQRDSVAREQDKDYLWFIWNTFSAISLVRFLRKYLKHYSLKQCVKDWMQSNPTAPVEGISGRVPLPDSNTLHLFHARFVKVSRAKMWRTGAFLEDFTHDLLEVMRTTSGEGAGVVMEDLIQTESGCDIVVPLVPPEPYGFQCRLWSTSEDGMQGCCKINMVERTERQNGCDCDSSDTQDDMVCLLHRRVEQPTKKHSTDVYGLLCVNNTTFLSKAKVTKWFKGTIRKAWEQISHKYEFELSFSKTDTPVWLAVRFRSGRKVHFTLNPVIQLCNTAAYCATTPCAANVEDISWTVSLTSYEDNFLKHVCKTLPEHACHRQVLDILSFLHQKQTALTGSSALEDFHFKNALMELLLSTEPSQWHPKDINRRLRDLVVLMETSLCQRLLHHALIGNPSAQHIELPAELSQARRVNLFRPLVVQDCNYTKTLRHFQEILRNAFILIQDYTSAGDSLEIKSKAKKS</sequence>
<organism evidence="11 12">
    <name type="scientific">Merluccius polli</name>
    <name type="common">Benguela hake</name>
    <name type="synonym">Merluccius cadenati</name>
    <dbReference type="NCBI Taxonomy" id="89951"/>
    <lineage>
        <taxon>Eukaryota</taxon>
        <taxon>Metazoa</taxon>
        <taxon>Chordata</taxon>
        <taxon>Craniata</taxon>
        <taxon>Vertebrata</taxon>
        <taxon>Euteleostomi</taxon>
        <taxon>Actinopterygii</taxon>
        <taxon>Neopterygii</taxon>
        <taxon>Teleostei</taxon>
        <taxon>Neoteleostei</taxon>
        <taxon>Acanthomorphata</taxon>
        <taxon>Zeiogadaria</taxon>
        <taxon>Gadariae</taxon>
        <taxon>Gadiformes</taxon>
        <taxon>Gadoidei</taxon>
        <taxon>Merlucciidae</taxon>
        <taxon>Merluccius</taxon>
    </lineage>
</organism>
<name>A0AA47NCU8_MERPO</name>
<dbReference type="GO" id="GO:0005886">
    <property type="term" value="C:plasma membrane"/>
    <property type="evidence" value="ECO:0007669"/>
    <property type="project" value="UniProtKB-SubCell"/>
</dbReference>
<feature type="compositionally biased region" description="Basic and acidic residues" evidence="9">
    <location>
        <begin position="144"/>
        <end position="161"/>
    </location>
</feature>
<protein>
    <recommendedName>
        <fullName evidence="4">Inositol 1,4,5-trisphosphate receptor-interacting protein</fullName>
    </recommendedName>
</protein>
<evidence type="ECO:0000256" key="8">
    <source>
        <dbReference type="ARBA" id="ARBA00023242"/>
    </source>
</evidence>